<dbReference type="EMBL" id="LAIU01000006">
    <property type="protein sequence ID" value="KKB24765.1"/>
    <property type="molecule type" value="Genomic_DNA"/>
</dbReference>
<accession>A0AAJ0NGN0</accession>
<protein>
    <submittedName>
        <fullName evidence="1">Uncharacterized protein</fullName>
    </submittedName>
</protein>
<dbReference type="AlphaFoldDB" id="A0AAJ0NGN0"/>
<proteinExistence type="predicted"/>
<dbReference type="Proteomes" id="UP000033530">
    <property type="component" value="Unassembled WGS sequence"/>
</dbReference>
<organism evidence="1 2">
    <name type="scientific">Staphylococcus carnosus</name>
    <dbReference type="NCBI Taxonomy" id="1281"/>
    <lineage>
        <taxon>Bacteria</taxon>
        <taxon>Bacillati</taxon>
        <taxon>Bacillota</taxon>
        <taxon>Bacilli</taxon>
        <taxon>Bacillales</taxon>
        <taxon>Staphylococcaceae</taxon>
        <taxon>Staphylococcus</taxon>
    </lineage>
</organism>
<gene>
    <name evidence="1" type="ORF">VV61_09145</name>
</gene>
<name>A0AAJ0NGN0_STACA</name>
<comment type="caution">
    <text evidence="1">The sequence shown here is derived from an EMBL/GenBank/DDBJ whole genome shotgun (WGS) entry which is preliminary data.</text>
</comment>
<sequence>MYILFEHIEDYENPKTNIICITEYKIMIEEYLSKLKFNRILHFEDRSIYEQEDKDYIIIYSKTNKCQKLEVVL</sequence>
<reference evidence="1 2" key="1">
    <citation type="submission" date="2015-03" db="EMBL/GenBank/DDBJ databases">
        <title>Draft Genome Sequence of S. carnosus subsp. utilis LTH 7013, Isolated from South Tirolean Ham.</title>
        <authorList>
            <person name="Mueller A."/>
            <person name="Huptas C."/>
            <person name="Wenning M."/>
            <person name="Weiss A."/>
            <person name="Schmidt H."/>
        </authorList>
    </citation>
    <scope>NUCLEOTIDE SEQUENCE [LARGE SCALE GENOMIC DNA]</scope>
    <source>
        <strain evidence="1 2">LTH7013</strain>
    </source>
</reference>
<evidence type="ECO:0000313" key="2">
    <source>
        <dbReference type="Proteomes" id="UP000033530"/>
    </source>
</evidence>
<evidence type="ECO:0000313" key="1">
    <source>
        <dbReference type="EMBL" id="KKB24765.1"/>
    </source>
</evidence>